<evidence type="ECO:0000313" key="3">
    <source>
        <dbReference type="EMBL" id="TQR85671.1"/>
    </source>
</evidence>
<accession>A0A544W0A3</accession>
<sequence length="316" mass="35583">MTQRGAGKGEPVWWVRLFDWWHHGPSTHWWADWHYTDGWGSFGTIVVAVLAILVSAWYNRRTLRQSQVLGAASITVTRQQRADLRYDVLRKELAQWLTMVSQVETVCGELLRRLQNVDPNTDFGGSPLFHVVDVGGPSVGGLHSIIGQALAEPMTNLNSQTIQIQMLTADYSVLVNVHFITQAIYGKVQGLYALLEKAKRSAGASPHESTGREPYYLTAMMAMMQDYQYTRQIVWSRTDLMAHIIRRFNPAAVGALERVYREHPDVIGDLQPTNIMTREDIFGPETTPEEQDANTEPIATQPNEAHINEADTEPIG</sequence>
<feature type="region of interest" description="Disordered" evidence="1">
    <location>
        <begin position="282"/>
        <end position="316"/>
    </location>
</feature>
<name>A0A544W0A3_9MYCO</name>
<keyword evidence="2" id="KW-1133">Transmembrane helix</keyword>
<organism evidence="3 4">
    <name type="scientific">Mycolicibacterium hodleri</name>
    <dbReference type="NCBI Taxonomy" id="49897"/>
    <lineage>
        <taxon>Bacteria</taxon>
        <taxon>Bacillati</taxon>
        <taxon>Actinomycetota</taxon>
        <taxon>Actinomycetes</taxon>
        <taxon>Mycobacteriales</taxon>
        <taxon>Mycobacteriaceae</taxon>
        <taxon>Mycolicibacterium</taxon>
    </lineage>
</organism>
<keyword evidence="2" id="KW-0812">Transmembrane</keyword>
<feature type="transmembrane region" description="Helical" evidence="2">
    <location>
        <begin position="39"/>
        <end position="58"/>
    </location>
</feature>
<dbReference type="Proteomes" id="UP000315759">
    <property type="component" value="Unassembled WGS sequence"/>
</dbReference>
<reference evidence="3 4" key="1">
    <citation type="submission" date="2018-10" db="EMBL/GenBank/DDBJ databases">
        <title>Draft genome of Mycobacterium hodleri strain B.</title>
        <authorList>
            <person name="Amande T.J."/>
            <person name="Mcgenity T.J."/>
        </authorList>
    </citation>
    <scope>NUCLEOTIDE SEQUENCE [LARGE SCALE GENOMIC DNA]</scope>
    <source>
        <strain evidence="3 4">B</strain>
    </source>
</reference>
<keyword evidence="4" id="KW-1185">Reference proteome</keyword>
<proteinExistence type="predicted"/>
<dbReference type="AlphaFoldDB" id="A0A544W0A3"/>
<evidence type="ECO:0000256" key="1">
    <source>
        <dbReference type="SAM" id="MobiDB-lite"/>
    </source>
</evidence>
<evidence type="ECO:0000256" key="2">
    <source>
        <dbReference type="SAM" id="Phobius"/>
    </source>
</evidence>
<comment type="caution">
    <text evidence="3">The sequence shown here is derived from an EMBL/GenBank/DDBJ whole genome shotgun (WGS) entry which is preliminary data.</text>
</comment>
<protein>
    <submittedName>
        <fullName evidence="3">Uncharacterized protein</fullName>
    </submittedName>
</protein>
<dbReference type="EMBL" id="VIFX01000018">
    <property type="protein sequence ID" value="TQR85671.1"/>
    <property type="molecule type" value="Genomic_DNA"/>
</dbReference>
<gene>
    <name evidence="3" type="ORF">D8S82_15145</name>
</gene>
<keyword evidence="2" id="KW-0472">Membrane</keyword>
<evidence type="ECO:0000313" key="4">
    <source>
        <dbReference type="Proteomes" id="UP000315759"/>
    </source>
</evidence>
<dbReference type="RefSeq" id="WP_142552879.1">
    <property type="nucleotide sequence ID" value="NZ_VIFX01000018.1"/>
</dbReference>